<feature type="transmembrane region" description="Helical" evidence="1">
    <location>
        <begin position="327"/>
        <end position="349"/>
    </location>
</feature>
<protein>
    <submittedName>
        <fullName evidence="2">Uncharacterized protein</fullName>
    </submittedName>
</protein>
<keyword evidence="1" id="KW-0472">Membrane</keyword>
<dbReference type="AlphaFoldDB" id="A0A7S3WLL4"/>
<keyword evidence="1" id="KW-1133">Transmembrane helix</keyword>
<keyword evidence="1" id="KW-0812">Transmembrane</keyword>
<sequence>MLLEGRRKDLAAKETLRKRRRAKREAAFSDSLAAARRLSRGRASAVPTRVTPPDVAPAAAPVAPTAAVPAGAAIAAEAMRGMLTRRSLLDSTSWEENTQEESNAAAGVIQRRWKRARSAVDAETLAKRWHKDNNTFCKRLCLQCRRSHTLCFFDTRGSSYTRAQTTMILVNSLAFELVMLCLTYQASDGALVINIVGVVISGTVCALIVVPTMVTFAWLYHPATFVRVGLWCAKAFFCWPVWLGKCCCRASCKVAPSVEEAEAGVGASEASVSLKAWAAVAAAQSRARLEKLEPEQRNFSYQSLNDVVLKASPFHSWQRRDWKAMRLITFGWGSNLLALIAMSFTFAAYGCELFEPGDFSNVDAEGMSWAEGAAEYARLSNITLAEQLARGDFGIAWALSAFQRFVLHEPTLIFAAKGLPVLFASAFCMNCCGETIVNLLTIGFSICMAFCAEMTRG</sequence>
<organism evidence="2">
    <name type="scientific">Emiliania huxleyi</name>
    <name type="common">Coccolithophore</name>
    <name type="synonym">Pontosphaera huxleyi</name>
    <dbReference type="NCBI Taxonomy" id="2903"/>
    <lineage>
        <taxon>Eukaryota</taxon>
        <taxon>Haptista</taxon>
        <taxon>Haptophyta</taxon>
        <taxon>Prymnesiophyceae</taxon>
        <taxon>Isochrysidales</taxon>
        <taxon>Noelaerhabdaceae</taxon>
        <taxon>Emiliania</taxon>
    </lineage>
</organism>
<evidence type="ECO:0000256" key="1">
    <source>
        <dbReference type="SAM" id="Phobius"/>
    </source>
</evidence>
<accession>A0A7S3WLL4</accession>
<proteinExistence type="predicted"/>
<name>A0A7S3WLL4_EMIHU</name>
<feature type="transmembrane region" description="Helical" evidence="1">
    <location>
        <begin position="166"/>
        <end position="186"/>
    </location>
</feature>
<reference evidence="2" key="1">
    <citation type="submission" date="2021-01" db="EMBL/GenBank/DDBJ databases">
        <authorList>
            <person name="Corre E."/>
            <person name="Pelletier E."/>
            <person name="Niang G."/>
            <person name="Scheremetjew M."/>
            <person name="Finn R."/>
            <person name="Kale V."/>
            <person name="Holt S."/>
            <person name="Cochrane G."/>
            <person name="Meng A."/>
            <person name="Brown T."/>
            <person name="Cohen L."/>
        </authorList>
    </citation>
    <scope>NUCLEOTIDE SEQUENCE</scope>
    <source>
        <strain evidence="2">379</strain>
    </source>
</reference>
<evidence type="ECO:0000313" key="2">
    <source>
        <dbReference type="EMBL" id="CAE0565209.1"/>
    </source>
</evidence>
<feature type="transmembrane region" description="Helical" evidence="1">
    <location>
        <begin position="192"/>
        <end position="220"/>
    </location>
</feature>
<dbReference type="EMBL" id="HBIR01034737">
    <property type="protein sequence ID" value="CAE0565209.1"/>
    <property type="molecule type" value="Transcribed_RNA"/>
</dbReference>
<gene>
    <name evidence="2" type="ORF">EHUX00137_LOCUS27062</name>
</gene>